<dbReference type="EMBL" id="ML994666">
    <property type="protein sequence ID" value="KAF2179496.1"/>
    <property type="molecule type" value="Genomic_DNA"/>
</dbReference>
<proteinExistence type="predicted"/>
<name>A0A6A6DPC6_9PEZI</name>
<gene>
    <name evidence="1" type="ORF">K469DRAFT_798896</name>
</gene>
<feature type="non-terminal residue" evidence="1">
    <location>
        <position position="157"/>
    </location>
</feature>
<sequence length="157" mass="17578">MRPLNMLGLQHDIAVEPNATRVNSKKLGNSEIDNFSMPWADIAVKGRRDCQIDPFHGPPILASHLEEPLEETQLTIAGSPLNYLKFDELDAGLSKPVDDPHRQMKILPLLNYTAHHWGYHIRHIQIICWDDLISFSTTSLCGGVHGKSCTIGNSNMK</sequence>
<protein>
    <submittedName>
        <fullName evidence="1">Uncharacterized protein</fullName>
    </submittedName>
</protein>
<reference evidence="1" key="1">
    <citation type="journal article" date="2020" name="Stud. Mycol.">
        <title>101 Dothideomycetes genomes: a test case for predicting lifestyles and emergence of pathogens.</title>
        <authorList>
            <person name="Haridas S."/>
            <person name="Albert R."/>
            <person name="Binder M."/>
            <person name="Bloem J."/>
            <person name="Labutti K."/>
            <person name="Salamov A."/>
            <person name="Andreopoulos B."/>
            <person name="Baker S."/>
            <person name="Barry K."/>
            <person name="Bills G."/>
            <person name="Bluhm B."/>
            <person name="Cannon C."/>
            <person name="Castanera R."/>
            <person name="Culley D."/>
            <person name="Daum C."/>
            <person name="Ezra D."/>
            <person name="Gonzalez J."/>
            <person name="Henrissat B."/>
            <person name="Kuo A."/>
            <person name="Liang C."/>
            <person name="Lipzen A."/>
            <person name="Lutzoni F."/>
            <person name="Magnuson J."/>
            <person name="Mondo S."/>
            <person name="Nolan M."/>
            <person name="Ohm R."/>
            <person name="Pangilinan J."/>
            <person name="Park H.-J."/>
            <person name="Ramirez L."/>
            <person name="Alfaro M."/>
            <person name="Sun H."/>
            <person name="Tritt A."/>
            <person name="Yoshinaga Y."/>
            <person name="Zwiers L.-H."/>
            <person name="Turgeon B."/>
            <person name="Goodwin S."/>
            <person name="Spatafora J."/>
            <person name="Crous P."/>
            <person name="Grigoriev I."/>
        </authorList>
    </citation>
    <scope>NUCLEOTIDE SEQUENCE</scope>
    <source>
        <strain evidence="1">CBS 207.26</strain>
    </source>
</reference>
<evidence type="ECO:0000313" key="2">
    <source>
        <dbReference type="Proteomes" id="UP000800200"/>
    </source>
</evidence>
<organism evidence="1 2">
    <name type="scientific">Zopfia rhizophila CBS 207.26</name>
    <dbReference type="NCBI Taxonomy" id="1314779"/>
    <lineage>
        <taxon>Eukaryota</taxon>
        <taxon>Fungi</taxon>
        <taxon>Dikarya</taxon>
        <taxon>Ascomycota</taxon>
        <taxon>Pezizomycotina</taxon>
        <taxon>Dothideomycetes</taxon>
        <taxon>Dothideomycetes incertae sedis</taxon>
        <taxon>Zopfiaceae</taxon>
        <taxon>Zopfia</taxon>
    </lineage>
</organism>
<accession>A0A6A6DPC6</accession>
<dbReference type="AlphaFoldDB" id="A0A6A6DPC6"/>
<keyword evidence="2" id="KW-1185">Reference proteome</keyword>
<evidence type="ECO:0000313" key="1">
    <source>
        <dbReference type="EMBL" id="KAF2179496.1"/>
    </source>
</evidence>
<dbReference type="Proteomes" id="UP000800200">
    <property type="component" value="Unassembled WGS sequence"/>
</dbReference>